<sequence length="135" mass="15053">MDTKPTLPVSITKDFFLRLKIDTDPTTNLAVFGIVVNDFLITDLSLSECGRFKVDPQATYDVPAEWANALGWLNKTLDQACEDAINAGCLHIQNQLGVKDGGFAGIFFSDNNNREGLQIVLAHYLYEQLEHSYLN</sequence>
<proteinExistence type="predicted"/>
<dbReference type="RefSeq" id="WP_119516151.1">
    <property type="nucleotide sequence ID" value="NZ_NQYH01000005.1"/>
</dbReference>
<comment type="caution">
    <text evidence="1">The sequence shown here is derived from an EMBL/GenBank/DDBJ whole genome shotgun (WGS) entry which is preliminary data.</text>
</comment>
<gene>
    <name evidence="1" type="ORF">CJP73_08430</name>
</gene>
<dbReference type="OrthoDB" id="8962313at2"/>
<evidence type="ECO:0000313" key="1">
    <source>
        <dbReference type="EMBL" id="RIY41161.1"/>
    </source>
</evidence>
<name>A0A3A1YUG4_9BURK</name>
<protein>
    <submittedName>
        <fullName evidence="1">Uncharacterized protein</fullName>
    </submittedName>
</protein>
<accession>A0A3A1YUG4</accession>
<reference evidence="1 2" key="1">
    <citation type="submission" date="2017-08" db="EMBL/GenBank/DDBJ databases">
        <title>Pusillimonas indicus sp. nov., a member of the family Alcaligenaceae isolated from surface seawater.</title>
        <authorList>
            <person name="Li J."/>
        </authorList>
    </citation>
    <scope>NUCLEOTIDE SEQUENCE [LARGE SCALE GENOMIC DNA]</scope>
    <source>
        <strain evidence="1 2">L52-1-41</strain>
    </source>
</reference>
<evidence type="ECO:0000313" key="2">
    <source>
        <dbReference type="Proteomes" id="UP000266206"/>
    </source>
</evidence>
<dbReference type="AlphaFoldDB" id="A0A3A1YUG4"/>
<organism evidence="1 2">
    <name type="scientific">Neopusillimonas maritima</name>
    <dbReference type="NCBI Taxonomy" id="2026239"/>
    <lineage>
        <taxon>Bacteria</taxon>
        <taxon>Pseudomonadati</taxon>
        <taxon>Pseudomonadota</taxon>
        <taxon>Betaproteobacteria</taxon>
        <taxon>Burkholderiales</taxon>
        <taxon>Alcaligenaceae</taxon>
        <taxon>Neopusillimonas</taxon>
    </lineage>
</organism>
<dbReference type="Proteomes" id="UP000266206">
    <property type="component" value="Unassembled WGS sequence"/>
</dbReference>
<dbReference type="EMBL" id="NQYH01000005">
    <property type="protein sequence ID" value="RIY41161.1"/>
    <property type="molecule type" value="Genomic_DNA"/>
</dbReference>